<dbReference type="SUPFAM" id="SSF103481">
    <property type="entry name" value="Multidrug resistance efflux transporter EmrE"/>
    <property type="match status" value="1"/>
</dbReference>
<evidence type="ECO:0000256" key="3">
    <source>
        <dbReference type="ARBA" id="ARBA00022692"/>
    </source>
</evidence>
<accession>A0A212C251</accession>
<proteinExistence type="inferred from homology"/>
<comment type="caution">
    <text evidence="7">The sequence shown here is derived from an EMBL/GenBank/DDBJ whole genome shotgun (WGS) entry which is preliminary data.</text>
</comment>
<evidence type="ECO:0000256" key="4">
    <source>
        <dbReference type="ARBA" id="ARBA00022989"/>
    </source>
</evidence>
<evidence type="ECO:0000313" key="7">
    <source>
        <dbReference type="EMBL" id="OWK00078.1"/>
    </source>
</evidence>
<feature type="transmembrane region" description="Helical" evidence="6">
    <location>
        <begin position="57"/>
        <end position="79"/>
    </location>
</feature>
<dbReference type="GO" id="GO:0016020">
    <property type="term" value="C:membrane"/>
    <property type="evidence" value="ECO:0007669"/>
    <property type="project" value="UniProtKB-SubCell"/>
</dbReference>
<dbReference type="Pfam" id="PF05653">
    <property type="entry name" value="Mg_trans_NIPA"/>
    <property type="match status" value="1"/>
</dbReference>
<keyword evidence="5 6" id="KW-0472">Membrane</keyword>
<keyword evidence="4 6" id="KW-1133">Transmembrane helix</keyword>
<dbReference type="EMBL" id="MKHE01000033">
    <property type="protein sequence ID" value="OWK00078.1"/>
    <property type="molecule type" value="Genomic_DNA"/>
</dbReference>
<evidence type="ECO:0000256" key="6">
    <source>
        <dbReference type="SAM" id="Phobius"/>
    </source>
</evidence>
<evidence type="ECO:0000313" key="8">
    <source>
        <dbReference type="Proteomes" id="UP000242450"/>
    </source>
</evidence>
<dbReference type="PANTHER" id="PTHR12570">
    <property type="match status" value="1"/>
</dbReference>
<dbReference type="Proteomes" id="UP000242450">
    <property type="component" value="Chromosome 33"/>
</dbReference>
<feature type="transmembrane region" description="Helical" evidence="6">
    <location>
        <begin position="12"/>
        <end position="30"/>
    </location>
</feature>
<keyword evidence="8" id="KW-1185">Reference proteome</keyword>
<evidence type="ECO:0000256" key="5">
    <source>
        <dbReference type="ARBA" id="ARBA00023136"/>
    </source>
</evidence>
<reference evidence="7 8" key="1">
    <citation type="journal article" date="2018" name="Mol. Genet. Genomics">
        <title>The red deer Cervus elaphus genome CerEla1.0: sequencing, annotating, genes, and chromosomes.</title>
        <authorList>
            <person name="Bana N.A."/>
            <person name="Nyiri A."/>
            <person name="Nagy J."/>
            <person name="Frank K."/>
            <person name="Nagy T."/>
            <person name="Steger V."/>
            <person name="Schiller M."/>
            <person name="Lakatos P."/>
            <person name="Sugar L."/>
            <person name="Horn P."/>
            <person name="Barta E."/>
            <person name="Orosz L."/>
        </authorList>
    </citation>
    <scope>NUCLEOTIDE SEQUENCE [LARGE SCALE GENOMIC DNA]</scope>
    <source>
        <strain evidence="7">Hungarian</strain>
    </source>
</reference>
<feature type="transmembrane region" description="Helical" evidence="6">
    <location>
        <begin position="85"/>
        <end position="104"/>
    </location>
</feature>
<dbReference type="OrthoDB" id="6428174at2759"/>
<sequence length="311" mass="33746">MSQGHGKYDFYIGLGLAMSSSIFIGGSFILKKKGLLRLARKGSMRAGQGGHAYLKEWLWWAGLLSMGAGEVANFAAYAFAPATLVTPLGALSVLVSAILSSYFLNERLNLHGKIGCLLSILGSTVMTNILVYITICSVIGAVSVSCAKGLGIAIKELFAGKPVLRHPLTWILLLSLILCVSTQINYLNRALDIFNTSIVTPIYYVFFTTSVLTCSAILFKEWQDMPVDDVIGTLSGFFTIIVGIFLLHAFKDVSFSLSSLPVSFRKDEKAVNGSLSSMYEVLNNNEESLTCGIEQHTAENISRRNGNLTAF</sequence>
<comment type="similarity">
    <text evidence="2">Belongs to the NIPA family.</text>
</comment>
<comment type="subcellular location">
    <subcellularLocation>
        <location evidence="1">Membrane</location>
        <topology evidence="1">Multi-pass membrane protein</topology>
    </subcellularLocation>
</comment>
<dbReference type="InterPro" id="IPR037185">
    <property type="entry name" value="EmrE-like"/>
</dbReference>
<protein>
    <submittedName>
        <fullName evidence="7">NIPA2</fullName>
    </submittedName>
</protein>
<dbReference type="Gene3D" id="1.10.3730.20">
    <property type="match status" value="1"/>
</dbReference>
<evidence type="ECO:0000256" key="2">
    <source>
        <dbReference type="ARBA" id="ARBA00007230"/>
    </source>
</evidence>
<evidence type="ECO:0000256" key="1">
    <source>
        <dbReference type="ARBA" id="ARBA00004141"/>
    </source>
</evidence>
<dbReference type="InterPro" id="IPR008521">
    <property type="entry name" value="Mg_trans_NIPA"/>
</dbReference>
<dbReference type="AlphaFoldDB" id="A0A212C251"/>
<organism evidence="7 8">
    <name type="scientific">Cervus elaphus hippelaphus</name>
    <name type="common">European red deer</name>
    <dbReference type="NCBI Taxonomy" id="46360"/>
    <lineage>
        <taxon>Eukaryota</taxon>
        <taxon>Metazoa</taxon>
        <taxon>Chordata</taxon>
        <taxon>Craniata</taxon>
        <taxon>Vertebrata</taxon>
        <taxon>Euteleostomi</taxon>
        <taxon>Mammalia</taxon>
        <taxon>Eutheria</taxon>
        <taxon>Laurasiatheria</taxon>
        <taxon>Artiodactyla</taxon>
        <taxon>Ruminantia</taxon>
        <taxon>Pecora</taxon>
        <taxon>Cervidae</taxon>
        <taxon>Cervinae</taxon>
        <taxon>Cervus</taxon>
    </lineage>
</organism>
<feature type="transmembrane region" description="Helical" evidence="6">
    <location>
        <begin position="198"/>
        <end position="219"/>
    </location>
</feature>
<dbReference type="PANTHER" id="PTHR12570:SF1">
    <property type="entry name" value="MAGNESIUM TRANSPORTER NIPA2"/>
    <property type="match status" value="1"/>
</dbReference>
<feature type="transmembrane region" description="Helical" evidence="6">
    <location>
        <begin position="231"/>
        <end position="250"/>
    </location>
</feature>
<gene>
    <name evidence="7" type="ORF">Celaphus_00015609</name>
</gene>
<name>A0A212C251_CEREH</name>
<feature type="transmembrane region" description="Helical" evidence="6">
    <location>
        <begin position="168"/>
        <end position="186"/>
    </location>
</feature>
<dbReference type="GO" id="GO:0015095">
    <property type="term" value="F:magnesium ion transmembrane transporter activity"/>
    <property type="evidence" value="ECO:0007669"/>
    <property type="project" value="InterPro"/>
</dbReference>
<feature type="transmembrane region" description="Helical" evidence="6">
    <location>
        <begin position="116"/>
        <end position="142"/>
    </location>
</feature>
<keyword evidence="3 6" id="KW-0812">Transmembrane</keyword>